<name>A0A1J5S9H6_9ZZZZ</name>
<proteinExistence type="inferred from homology"/>
<dbReference type="EMBL" id="MLJW01000090">
    <property type="protein sequence ID" value="OIR00869.1"/>
    <property type="molecule type" value="Genomic_DNA"/>
</dbReference>
<gene>
    <name evidence="3" type="ORF">GALL_170050</name>
</gene>
<evidence type="ECO:0000256" key="1">
    <source>
        <dbReference type="ARBA" id="ARBA00006226"/>
    </source>
</evidence>
<dbReference type="InterPro" id="IPR007712">
    <property type="entry name" value="RelE/ParE_toxin"/>
</dbReference>
<organism evidence="3">
    <name type="scientific">mine drainage metagenome</name>
    <dbReference type="NCBI Taxonomy" id="410659"/>
    <lineage>
        <taxon>unclassified sequences</taxon>
        <taxon>metagenomes</taxon>
        <taxon>ecological metagenomes</taxon>
    </lineage>
</organism>
<dbReference type="PANTHER" id="PTHR33755">
    <property type="entry name" value="TOXIN PARE1-RELATED"/>
    <property type="match status" value="1"/>
</dbReference>
<protein>
    <submittedName>
        <fullName evidence="3">Plasmid stabilization system protein</fullName>
    </submittedName>
</protein>
<dbReference type="InterPro" id="IPR035093">
    <property type="entry name" value="RelE/ParE_toxin_dom_sf"/>
</dbReference>
<dbReference type="Gene3D" id="3.30.2310.20">
    <property type="entry name" value="RelE-like"/>
    <property type="match status" value="1"/>
</dbReference>
<sequence>MQLVWTPRAEASRHAAIEYIAQDNPHAALDQLDEIERQIDLLLQHPGIGRPGRRRGTRELVISRTPFILVYRFRPRAGRIEILRMLHGSQQYP</sequence>
<dbReference type="AlphaFoldDB" id="A0A1J5S9H6"/>
<accession>A0A1J5S9H6</accession>
<comment type="similarity">
    <text evidence="1">Belongs to the RelE toxin family.</text>
</comment>
<dbReference type="InterPro" id="IPR051803">
    <property type="entry name" value="TA_system_RelE-like_toxin"/>
</dbReference>
<comment type="caution">
    <text evidence="3">The sequence shown here is derived from an EMBL/GenBank/DDBJ whole genome shotgun (WGS) entry which is preliminary data.</text>
</comment>
<dbReference type="PANTHER" id="PTHR33755:SF6">
    <property type="entry name" value="PLASMID STABILIZATION SYSTEM PROTEIN"/>
    <property type="match status" value="1"/>
</dbReference>
<dbReference type="NCBIfam" id="TIGR02385">
    <property type="entry name" value="RelE_StbE"/>
    <property type="match status" value="1"/>
</dbReference>
<dbReference type="Pfam" id="PF05016">
    <property type="entry name" value="ParE_toxin"/>
    <property type="match status" value="1"/>
</dbReference>
<evidence type="ECO:0000256" key="2">
    <source>
        <dbReference type="ARBA" id="ARBA00022649"/>
    </source>
</evidence>
<evidence type="ECO:0000313" key="3">
    <source>
        <dbReference type="EMBL" id="OIR00869.1"/>
    </source>
</evidence>
<reference evidence="3" key="1">
    <citation type="submission" date="2016-10" db="EMBL/GenBank/DDBJ databases">
        <title>Sequence of Gallionella enrichment culture.</title>
        <authorList>
            <person name="Poehlein A."/>
            <person name="Muehling M."/>
            <person name="Daniel R."/>
        </authorList>
    </citation>
    <scope>NUCLEOTIDE SEQUENCE</scope>
</reference>
<keyword evidence="2" id="KW-1277">Toxin-antitoxin system</keyword>